<dbReference type="Gene3D" id="3.40.50.1580">
    <property type="entry name" value="Nucleoside phosphorylase domain"/>
    <property type="match status" value="1"/>
</dbReference>
<reference evidence="2" key="1">
    <citation type="journal article" date="2019" name="Int. J. Syst. Evol. Microbiol.">
        <title>The Global Catalogue of Microorganisms (GCM) 10K type strain sequencing project: providing services to taxonomists for standard genome sequencing and annotation.</title>
        <authorList>
            <consortium name="The Broad Institute Genomics Platform"/>
            <consortium name="The Broad Institute Genome Sequencing Center for Infectious Disease"/>
            <person name="Wu L."/>
            <person name="Ma J."/>
        </authorList>
    </citation>
    <scope>NUCLEOTIDE SEQUENCE [LARGE SCALE GENOMIC DNA]</scope>
    <source>
        <strain evidence="2">CGMCC 1.15103</strain>
    </source>
</reference>
<dbReference type="InterPro" id="IPR035994">
    <property type="entry name" value="Nucleoside_phosphorylase_sf"/>
</dbReference>
<organism evidence="1 2">
    <name type="scientific">Paraburkholderia caffeinilytica</name>
    <dbReference type="NCBI Taxonomy" id="1761016"/>
    <lineage>
        <taxon>Bacteria</taxon>
        <taxon>Pseudomonadati</taxon>
        <taxon>Pseudomonadota</taxon>
        <taxon>Betaproteobacteria</taxon>
        <taxon>Burkholderiales</taxon>
        <taxon>Burkholderiaceae</taxon>
        <taxon>Paraburkholderia</taxon>
    </lineage>
</organism>
<dbReference type="Proteomes" id="UP000602004">
    <property type="component" value="Unassembled WGS sequence"/>
</dbReference>
<comment type="caution">
    <text evidence="1">The sequence shown here is derived from an EMBL/GenBank/DDBJ whole genome shotgun (WGS) entry which is preliminary data.</text>
</comment>
<accession>A0ABQ1LSR2</accession>
<keyword evidence="2" id="KW-1185">Reference proteome</keyword>
<dbReference type="SUPFAM" id="SSF53167">
    <property type="entry name" value="Purine and uridine phosphorylases"/>
    <property type="match status" value="1"/>
</dbReference>
<evidence type="ECO:0000313" key="1">
    <source>
        <dbReference type="EMBL" id="GGC29045.1"/>
    </source>
</evidence>
<sequence length="82" mass="8743">MPAGSYDNFAVIEMDDAVIAQVCLQQGLQFTFVRNVSDTAQNASLPAEVQGDWGSAVYDVFGFYTSYNGALTARAIIAALSV</sequence>
<gene>
    <name evidence="1" type="ORF">GCM10011400_14700</name>
</gene>
<name>A0ABQ1LSR2_9BURK</name>
<proteinExistence type="predicted"/>
<dbReference type="EMBL" id="BMHL01000002">
    <property type="protein sequence ID" value="GGC29045.1"/>
    <property type="molecule type" value="Genomic_DNA"/>
</dbReference>
<evidence type="ECO:0000313" key="2">
    <source>
        <dbReference type="Proteomes" id="UP000602004"/>
    </source>
</evidence>
<protein>
    <submittedName>
        <fullName evidence="1">Uncharacterized protein</fullName>
    </submittedName>
</protein>